<dbReference type="EMBL" id="UZAE01012993">
    <property type="protein sequence ID" value="VDO07733.1"/>
    <property type="molecule type" value="Genomic_DNA"/>
</dbReference>
<dbReference type="WBParaSite" id="HNAJ_0001034701-mRNA-1">
    <property type="protein sequence ID" value="HNAJ_0001034701-mRNA-1"/>
    <property type="gene ID" value="HNAJ_0001034701"/>
</dbReference>
<evidence type="ECO:0000313" key="3">
    <source>
        <dbReference type="Proteomes" id="UP000278807"/>
    </source>
</evidence>
<evidence type="ECO:0000313" key="4">
    <source>
        <dbReference type="WBParaSite" id="HNAJ_0001034701-mRNA-1"/>
    </source>
</evidence>
<dbReference type="GO" id="GO:0005769">
    <property type="term" value="C:early endosome"/>
    <property type="evidence" value="ECO:0007669"/>
    <property type="project" value="TreeGrafter"/>
</dbReference>
<dbReference type="GO" id="GO:0031623">
    <property type="term" value="P:receptor internalization"/>
    <property type="evidence" value="ECO:0007669"/>
    <property type="project" value="TreeGrafter"/>
</dbReference>
<dbReference type="InterPro" id="IPR002014">
    <property type="entry name" value="VHS_dom"/>
</dbReference>
<name>A0A0R3TRV8_RODNA</name>
<protein>
    <submittedName>
        <fullName evidence="4">VHS domain-containing protein</fullName>
    </submittedName>
</protein>
<dbReference type="InterPro" id="IPR008942">
    <property type="entry name" value="ENTH_VHS"/>
</dbReference>
<dbReference type="PROSITE" id="PS50179">
    <property type="entry name" value="VHS"/>
    <property type="match status" value="1"/>
</dbReference>
<evidence type="ECO:0000259" key="1">
    <source>
        <dbReference type="PROSITE" id="PS50179"/>
    </source>
</evidence>
<feature type="domain" description="VHS" evidence="1">
    <location>
        <begin position="14"/>
        <end position="140"/>
    </location>
</feature>
<accession>A0A0R3TRV8</accession>
<dbReference type="SMART" id="SM00288">
    <property type="entry name" value="VHS"/>
    <property type="match status" value="1"/>
</dbReference>
<dbReference type="Pfam" id="PF00790">
    <property type="entry name" value="VHS"/>
    <property type="match status" value="1"/>
</dbReference>
<sequence length="152" mass="17570">MFKSSRFDKLLAKSTSELLMEADWETNLTICDLVRGQEVTPKDAIISLKKKLNPENPHVLMLGLSVLEALMKNCGTPIHDEVCGTEFVLSLLEFTYQTEEIRCRIFGYIQNWEHAFKGVERYEYLHEAYEEIKRSGHPLPPFHESEAMFSAE</sequence>
<gene>
    <name evidence="2" type="ORF">HNAJ_LOCUS10342</name>
</gene>
<reference evidence="2 3" key="2">
    <citation type="submission" date="2018-11" db="EMBL/GenBank/DDBJ databases">
        <authorList>
            <consortium name="Pathogen Informatics"/>
        </authorList>
    </citation>
    <scope>NUCLEOTIDE SEQUENCE [LARGE SCALE GENOMIC DNA]</scope>
</reference>
<dbReference type="STRING" id="102285.A0A0R3TRV8"/>
<dbReference type="AlphaFoldDB" id="A0A0R3TRV8"/>
<dbReference type="Gene3D" id="1.25.40.90">
    <property type="match status" value="1"/>
</dbReference>
<dbReference type="PANTHER" id="PTHR46275:SF1">
    <property type="entry name" value="HEPATOCYTE GROWTH FACTOR-REGULATED TYROSINE KINASE SUBSTRATE"/>
    <property type="match status" value="1"/>
</dbReference>
<dbReference type="SUPFAM" id="SSF48464">
    <property type="entry name" value="ENTH/VHS domain"/>
    <property type="match status" value="1"/>
</dbReference>
<organism evidence="4">
    <name type="scientific">Rodentolepis nana</name>
    <name type="common">Dwarf tapeworm</name>
    <name type="synonym">Hymenolepis nana</name>
    <dbReference type="NCBI Taxonomy" id="102285"/>
    <lineage>
        <taxon>Eukaryota</taxon>
        <taxon>Metazoa</taxon>
        <taxon>Spiralia</taxon>
        <taxon>Lophotrochozoa</taxon>
        <taxon>Platyhelminthes</taxon>
        <taxon>Cestoda</taxon>
        <taxon>Eucestoda</taxon>
        <taxon>Cyclophyllidea</taxon>
        <taxon>Hymenolepididae</taxon>
        <taxon>Rodentolepis</taxon>
    </lineage>
</organism>
<dbReference type="PANTHER" id="PTHR46275">
    <property type="entry name" value="HEPATOCYTE GROWTH FACTOR-REGULATED TYROSINE KINASE SUBSTRATE"/>
    <property type="match status" value="1"/>
</dbReference>
<dbReference type="InterPro" id="IPR017073">
    <property type="entry name" value="HGS/VPS27"/>
</dbReference>
<reference evidence="4" key="1">
    <citation type="submission" date="2017-02" db="UniProtKB">
        <authorList>
            <consortium name="WormBaseParasite"/>
        </authorList>
    </citation>
    <scope>IDENTIFICATION</scope>
</reference>
<dbReference type="Proteomes" id="UP000278807">
    <property type="component" value="Unassembled WGS sequence"/>
</dbReference>
<dbReference type="GO" id="GO:0035091">
    <property type="term" value="F:phosphatidylinositol binding"/>
    <property type="evidence" value="ECO:0007669"/>
    <property type="project" value="InterPro"/>
</dbReference>
<dbReference type="GO" id="GO:0043130">
    <property type="term" value="F:ubiquitin binding"/>
    <property type="evidence" value="ECO:0007669"/>
    <property type="project" value="InterPro"/>
</dbReference>
<keyword evidence="3" id="KW-1185">Reference proteome</keyword>
<evidence type="ECO:0000313" key="2">
    <source>
        <dbReference type="EMBL" id="VDO07733.1"/>
    </source>
</evidence>
<dbReference type="GO" id="GO:0032456">
    <property type="term" value="P:endocytic recycling"/>
    <property type="evidence" value="ECO:0007669"/>
    <property type="project" value="TreeGrafter"/>
</dbReference>
<dbReference type="OrthoDB" id="957735at2759"/>
<proteinExistence type="predicted"/>